<accession>A0AAV2FQ09</accession>
<reference evidence="2 3" key="1">
    <citation type="submission" date="2024-04" db="EMBL/GenBank/DDBJ databases">
        <authorList>
            <person name="Fracassetti M."/>
        </authorList>
    </citation>
    <scope>NUCLEOTIDE SEQUENCE [LARGE SCALE GENOMIC DNA]</scope>
</reference>
<dbReference type="AlphaFoldDB" id="A0AAV2FQ09"/>
<protein>
    <submittedName>
        <fullName evidence="2">Uncharacterized protein</fullName>
    </submittedName>
</protein>
<evidence type="ECO:0000313" key="2">
    <source>
        <dbReference type="EMBL" id="CAL1400440.1"/>
    </source>
</evidence>
<dbReference type="EMBL" id="OZ034820">
    <property type="protein sequence ID" value="CAL1400440.1"/>
    <property type="molecule type" value="Genomic_DNA"/>
</dbReference>
<feature type="region of interest" description="Disordered" evidence="1">
    <location>
        <begin position="1"/>
        <end position="28"/>
    </location>
</feature>
<organism evidence="2 3">
    <name type="scientific">Linum trigynum</name>
    <dbReference type="NCBI Taxonomy" id="586398"/>
    <lineage>
        <taxon>Eukaryota</taxon>
        <taxon>Viridiplantae</taxon>
        <taxon>Streptophyta</taxon>
        <taxon>Embryophyta</taxon>
        <taxon>Tracheophyta</taxon>
        <taxon>Spermatophyta</taxon>
        <taxon>Magnoliopsida</taxon>
        <taxon>eudicotyledons</taxon>
        <taxon>Gunneridae</taxon>
        <taxon>Pentapetalae</taxon>
        <taxon>rosids</taxon>
        <taxon>fabids</taxon>
        <taxon>Malpighiales</taxon>
        <taxon>Linaceae</taxon>
        <taxon>Linum</taxon>
    </lineage>
</organism>
<keyword evidence="3" id="KW-1185">Reference proteome</keyword>
<sequence length="70" mass="8037">MNQKKGRGLPQQHSLSSQPAYSYSSRYQRQHLLPSSTATIKNYHRYHPRQALTSSPRVVIFFLESSTSSL</sequence>
<feature type="compositionally biased region" description="Low complexity" evidence="1">
    <location>
        <begin position="14"/>
        <end position="27"/>
    </location>
</feature>
<evidence type="ECO:0000313" key="3">
    <source>
        <dbReference type="Proteomes" id="UP001497516"/>
    </source>
</evidence>
<name>A0AAV2FQ09_9ROSI</name>
<evidence type="ECO:0000256" key="1">
    <source>
        <dbReference type="SAM" id="MobiDB-lite"/>
    </source>
</evidence>
<dbReference type="Proteomes" id="UP001497516">
    <property type="component" value="Chromosome 7"/>
</dbReference>
<gene>
    <name evidence="2" type="ORF">LTRI10_LOCUS40569</name>
</gene>
<proteinExistence type="predicted"/>